<evidence type="ECO:0000259" key="13">
    <source>
        <dbReference type="PROSITE" id="PS50878"/>
    </source>
</evidence>
<protein>
    <recommendedName>
        <fullName evidence="2 10">peptidylprolyl isomerase</fullName>
        <ecNumber evidence="2 10">5.2.1.8</ecNumber>
    </recommendedName>
</protein>
<dbReference type="SUPFAM" id="SSF50952">
    <property type="entry name" value="Soluble quinoprotein glucose dehydrogenase"/>
    <property type="match status" value="1"/>
</dbReference>
<dbReference type="GO" id="GO:0003755">
    <property type="term" value="F:peptidyl-prolyl cis-trans isomerase activity"/>
    <property type="evidence" value="ECO:0007669"/>
    <property type="project" value="UniProtKB-KW"/>
</dbReference>
<dbReference type="SUPFAM" id="SSF56300">
    <property type="entry name" value="Metallo-dependent phosphatases"/>
    <property type="match status" value="1"/>
</dbReference>
<evidence type="ECO:0000259" key="12">
    <source>
        <dbReference type="PROSITE" id="PS50059"/>
    </source>
</evidence>
<feature type="region of interest" description="Disordered" evidence="11">
    <location>
        <begin position="1328"/>
        <end position="1349"/>
    </location>
</feature>
<evidence type="ECO:0000313" key="15">
    <source>
        <dbReference type="EMBL" id="CAI3996054.1"/>
    </source>
</evidence>
<dbReference type="Gene3D" id="2.130.10.10">
    <property type="entry name" value="YVTN repeat-like/Quinoprotein amine dehydrogenase"/>
    <property type="match status" value="2"/>
</dbReference>
<dbReference type="Proteomes" id="UP001152797">
    <property type="component" value="Unassembled WGS sequence"/>
</dbReference>
<dbReference type="GO" id="GO:0004523">
    <property type="term" value="F:RNA-DNA hybrid ribonuclease activity"/>
    <property type="evidence" value="ECO:0007669"/>
    <property type="project" value="InterPro"/>
</dbReference>
<evidence type="ECO:0000256" key="2">
    <source>
        <dbReference type="ARBA" id="ARBA00013194"/>
    </source>
</evidence>
<dbReference type="PANTHER" id="PTHR19848">
    <property type="entry name" value="WD40 REPEAT PROTEIN"/>
    <property type="match status" value="1"/>
</dbReference>
<dbReference type="InterPro" id="IPR001680">
    <property type="entry name" value="WD40_rpt"/>
</dbReference>
<reference evidence="15" key="1">
    <citation type="submission" date="2022-10" db="EMBL/GenBank/DDBJ databases">
        <authorList>
            <person name="Chen Y."/>
            <person name="Dougan E. K."/>
            <person name="Chan C."/>
            <person name="Rhodes N."/>
            <person name="Thang M."/>
        </authorList>
    </citation>
    <scope>NUCLEOTIDE SEQUENCE</scope>
</reference>
<dbReference type="InterPro" id="IPR001525">
    <property type="entry name" value="C5_MeTfrase"/>
</dbReference>
<feature type="repeat" description="WD" evidence="9">
    <location>
        <begin position="364"/>
        <end position="396"/>
    </location>
</feature>
<dbReference type="EMBL" id="CAMXCT030002150">
    <property type="protein sequence ID" value="CAL4783366.1"/>
    <property type="molecule type" value="Genomic_DNA"/>
</dbReference>
<keyword evidence="5" id="KW-0808">Transferase</keyword>
<dbReference type="InterPro" id="IPR011041">
    <property type="entry name" value="Quinoprot_gluc/sorb_DH_b-prop"/>
</dbReference>
<dbReference type="SMART" id="SM00320">
    <property type="entry name" value="WD40"/>
    <property type="match status" value="5"/>
</dbReference>
<sequence length="4178" mass="463550">MAIHPGDLQAQPPKVSAPEEHCVHILAGHNGFVQCLCTVGDVLFTGSQDCNIMIWDLNNLQYIGTLPGHRGFVKCMAASLSRKMLCSGSQDKTIKIWSLETFSSTKTLYGHTSEVNSLVLFEGAPVVSRWDPPTFGGAAFGAAAFGAPAFGAPAPRARSRSPHGAEQETNAATDAAGAEQNKAAALMREKLKAEPVVVKTMRPGDGTTFPKEGDQLVMHFSGTVLKEGRQPPSFDSSWTRQKPFSFRIGTGEVIKGWDEGLLRMSQGEKATLGVRSDYAYGKAGAGCIPPYSDLCYEVELLKDRSVRVWDLNTLAMLASLEQAHLSGIFRVRQLDSGDSFITASRDRTMKVWLSSTWQARRTLAPPHYDGVSDVAVAGKKGCFFSASRDRSIRRWDCKTLESDLQLAHAQGDWLTALALSVSEEVLFSGGKDSIIKVWDGDLHCKDMLQGRDLGLIAMDALFGSSFPFFTGMLRVTSHCDGSTIGQWEPSGVPIMILDLQLPLGCHSLYDFLVEGKDDFLYLRQSFDSWWVGVDEFPGDLSPRVVELCAGVGGMGVGASFLGGIPVLAVDFNRLSCEHLANNAHGEVLHLDITSLGSAKLIHQKLGASPGTTAFGFPCQPYSSQGCQLGSSDKRFQVLVHGLHIMFMLRTQTAVLECVPAAGEHPEIVKGIQMLASAMDWDVLTLRMDLQHQWPCRRDRWWALLLPRAWNVYGLHPWPTTSEYQVIGDIFECWGSWPEEEETDLQLFDFEFEAYMNPAYGADPRILEFGAVANTFLHSYGNALLPCPCDCRAGPFSHSALMARGLRGCFIQSAVHHNPRYLHPRELGLLLGMPDSVAYRMTPRASLALLGLIASPIQMVWIYAHLRNNFAKASGQMELPSPMEWLRSYQRELLRQTQDLFRCRLAIPQCLHLKDQDGNELWITSPTAVTVGQLLQAQRISLGWNEAGGISLNGQALSLSTLLDSMSGPYQLTSSVGRTLRLAPHDTYMVGIKHQLEYQVVFLHGGQFLFEALRQLDIHNVNHLVDAEGKVYGADFRVWKVLNLTTLDAAHWPPAFPLRAAGTERASMGLHDGHISWTLDFLKHLTMGKLKPVIISPRSALQLLESRDEALFAIHRNFSNSDDRIVCIFPSASHWALLFGHLQGHILCWRYCDGLPGQASFVASRLAAIISTELALDWSFEPLHLIAQRDEHTCGTIALFHAGALLGLFGLPSQQAVLDFHDWLSSRPALGLLHDPWIYGSGPSTGDVQATLAALLATKGVPSDLAAERAAAAIKKLGTQAISQALNQTNSWQALKALTTRPGSNFQFVLKTELEDYIDAKATSKYGAAIPSNKKKDRKMSKQTEHVPLKPDPTTLQLDSSHFVDDEEDQVSQISLSQVVADARGLAIATLAEALPYLRERKHISADALGLLILEEVPANLKATAEITSIRFPVTYLPTMDPLLINGSLLQLGDHEITRRQVPDPVTAMDLAETNVLKILMYRDELEAHWEQVVDSPVRQLLHLVPLLRLCTLMTCDHRCGRFHAAVEDSIDQVIHEVWGRRFQNLEGKTTPGPQAELFMAFLRIASPALDDLLRVVTDGVYFEPRAAGSKSTDSDYSVIWLPGANREAALHRLKLTTHGLSLVRMKQRYGIRVIATYEEAAHRDLRPGEPFVKVDISKIYRLHPLPHGLQRQQVVQLLKEWKWSAKPLQPSRGSAEGSSWEVGASSEPPANVLPAFNKDVLISLIKNKAAVDKTPTVVGPVRAQRHLRSHATEAASSSVTLDPWLSPAQDPWQCYKGAAAQAEPGSTKRYDALVTQLTTDVQASIQQQGVTDATADTARIQKLETDMEEIKAHNATFHSWFKETGTKLARQDEQLAHLQTAVQQQHQDLQVVRTEVHTSADNLHQAMQSSFGTMKNDLAAELTSAVATQMDRLEGMLSKRQRNGVKLDILVLPLIGNSLDFPILLGVAKKKMRRSHLGQDSLVQLSYGMLRPLNIDNFEFTSGLQSPHVPLLRGRELGLEIMLPYAGERDCGRLLTTRHLFGNLSVTNTVIYGYPKGPTWPDAYGLTTNLLGIVTTEIVLGGTGPRLVGGDFNAGPTDLSVFALWRQLGWQSAQDLAEAFWGQQKAFTCKHATERDMIWLSPEAIALCRIVDIADVFAEHSTITVGLHIPRSCPSQLVWQRPSPIPWDQIDPQWASSASPPSWTLNGDADTQWAEWASSFEKSLHGHVLQQPGQMLHKGQRGRLQHTKPQKIPQTARVLKPSRPSEVQLRNDFIGSEVKQWFRQLRRLQSYKAAILANKLTSEAVTYRLELWMAIKKSPGFLDGFVTWWTSHRTISLPETPAQLPVGPPCASLATAIFQTFKCNFEHFEQWHLKQRGKLLQSKFDKGMQGIFQDLKKPQRDRMDFLVNEKTFAVLATDETEHQIHLDAPILDGGFLRWSHDGQLLDVEVINDVVLQVPSGLDFSPGDVLTQHQLLSDTQSLHQQLLEYWKPTWCALAEVDQATWARVTAFFQAYVPRLRFDLQPIGIAEWRRALKRYGPHAARGVDGISPRDLLELPVSWTQRLLDLLHAIELGQSSWPTAVLYGIVSVLAKDEGAQTVSRYRPVVIFSVLYRTWASIRAKQLLRILTPHMDVEAFGFMPGCESTQLWLLLQAEIECSLQTGQPLCGLSTDLTRAFNFIPRQHTFTLAQHLGVPTRIISPWRGFLASCTRAFEIRGVLSDAIRSTCGMPEGDALSVFGMTQLCFAWHLYMRAYCPAIRSMSFVDNLSLLAAVPGALAHGLACLVEFFKLWNLAIDKSKSYCWALTAEGRQQMAALPLARVDHAHELGGVLSFTKRRFTGLQQKRIASLPAKWKRLQHSRAPLALKLAVLPSVFWTSALYGINGSCMGELHIDALRRQALRSLRLAKAGVNALLRLGLSSTPAADPGFWRLRMTVRTFLRLLGKEPRLLGLWKTFMLGFDGTLFSGPFSQLLVVLNQIGWKIVPPFLLDHDGCSINLLCADEAALDELLYDAWLQHIARTVSQRKTMNDLKGLDPQLLVADTTSLTSLQRSWLDALRSGAFMDHAAQSHFDMTKSADCRVCGVSDDTRHWLVCPRFHHERQQIEGWQTHHAHDTTALMAHLLPSRSPFAVDWKQALLDVPCALQDFLSAPGRGTQHVFTDGSATCARSPYRIAAWGSLNSTTGEFISMGHVPGLRQTSDRAELLAVVSTLAWQQRFQINLHLWIDSKFVADGLLYLLAYGVTGSWANMDLWLQVEGLLQQIGQLELTPHWIPSHLDTKRLECPFEDWVQLWNDRIDVAVGRFNLDRSEAFLQLRTAAIQHYDMGVARLRQLRAFYFAVASKTSQAETETSEGTEVSLFGFVEGPQMSLFDLYIPSFEGLMLSSDTRPTDLPMAFTLSLFEHLHGSCSDDFAVYPLCFEELTMWLIKVSDFAERFHGFSADSQELRFGAPGVRHLGSCLEDRPLRHLNAAAGADLPKADIGHSRNHADDLTTPFPMGKCAYEGAFSLYEGLEDFIVNQGAKPTAALIVGDIAYGGGSQLVNNATRHAFQKYLHGQVPVDRVYPVMGNHDIHFLGCSKGEVLTPFLPCYYGTAHTSVVSNYEMTFSQWRENWMTAFPGLSQVLLPAKEPEEQWIAPLRYNLNLDNRSSVHFIAGLISGVYRTYWNNDTPAVAVDAMGSGGDTLECRFLRDSLEEGRRLKKSIFIYMTHNFAKACKDWSLISQMDVWITGHKHSRWQSEPSRSEMAQEFRHYPLRILIGNGGFDEGASDTVSFGHLREVPYKDGDQERVKLHFDIYDTCISDDWHCPLIGLTGPYCWDKCQAMPGGIDGGGGPRKATTGSFEEISLKLPRVFCAEEKKAEAEEEKKKSEEQKAFAWLRTISKSEEIDLWVSFANAAVLQRFMWKGGSMYVPPARRSDVRLEASPARSASPRKVKPLAAETKAVQAPAPTVAAKSPRQDPGWPRQIAASAEYPVGRGPKGLGRMESPVRKAYSRRPGASREDTQAGSPQLQKAQKPKTLQEEPVVLQDSPVMPRKGSSLTLGLAGSALNLSLSNNTLLLESPRDLQNLQKPSQGVSPAPAGATNGKHGTLLKVVQNSATLVPHTGYFDKWFGLPRSIAGYKLICRNEAPLSARVPRPVGAHSLEVPPGQSRGITRVAPAVVVRPEALTTGVVLGLCQAHVPVSRTILTSRPYPGVKSWQPGTR</sequence>
<reference evidence="16 17" key="2">
    <citation type="submission" date="2024-05" db="EMBL/GenBank/DDBJ databases">
        <authorList>
            <person name="Chen Y."/>
            <person name="Shah S."/>
            <person name="Dougan E. K."/>
            <person name="Thang M."/>
            <person name="Chan C."/>
        </authorList>
    </citation>
    <scope>NUCLEOTIDE SEQUENCE [LARGE SCALE GENOMIC DNA]</scope>
</reference>
<dbReference type="InterPro" id="IPR000477">
    <property type="entry name" value="RT_dom"/>
</dbReference>
<evidence type="ECO:0000256" key="5">
    <source>
        <dbReference type="ARBA" id="ARBA00022679"/>
    </source>
</evidence>
<dbReference type="Pfam" id="PF00145">
    <property type="entry name" value="DNA_methylase"/>
    <property type="match status" value="1"/>
</dbReference>
<dbReference type="PROSITE" id="PS00678">
    <property type="entry name" value="WD_REPEATS_1"/>
    <property type="match status" value="1"/>
</dbReference>
<evidence type="ECO:0000313" key="17">
    <source>
        <dbReference type="Proteomes" id="UP001152797"/>
    </source>
</evidence>
<dbReference type="SUPFAM" id="SSF53335">
    <property type="entry name" value="S-adenosyl-L-methionine-dependent methyltransferases"/>
    <property type="match status" value="1"/>
</dbReference>
<dbReference type="SUPFAM" id="SSF54534">
    <property type="entry name" value="FKBP-like"/>
    <property type="match status" value="1"/>
</dbReference>
<dbReference type="PROSITE" id="PS50059">
    <property type="entry name" value="FKBP_PPIASE"/>
    <property type="match status" value="1"/>
</dbReference>
<keyword evidence="8 10" id="KW-0413">Isomerase</keyword>
<evidence type="ECO:0000256" key="7">
    <source>
        <dbReference type="ARBA" id="ARBA00023110"/>
    </source>
</evidence>
<comment type="caution">
    <text evidence="15">The sequence shown here is derived from an EMBL/GenBank/DDBJ whole genome shotgun (WGS) entry which is preliminary data.</text>
</comment>
<evidence type="ECO:0000256" key="1">
    <source>
        <dbReference type="ARBA" id="ARBA00000971"/>
    </source>
</evidence>
<dbReference type="InterPro" id="IPR015943">
    <property type="entry name" value="WD40/YVTN_repeat-like_dom_sf"/>
</dbReference>
<dbReference type="GO" id="GO:0003676">
    <property type="term" value="F:nucleic acid binding"/>
    <property type="evidence" value="ECO:0007669"/>
    <property type="project" value="InterPro"/>
</dbReference>
<evidence type="ECO:0000256" key="6">
    <source>
        <dbReference type="ARBA" id="ARBA00022737"/>
    </source>
</evidence>
<dbReference type="InterPro" id="IPR002156">
    <property type="entry name" value="RNaseH_domain"/>
</dbReference>
<dbReference type="Gene3D" id="3.40.50.150">
    <property type="entry name" value="Vaccinia Virus protein VP39"/>
    <property type="match status" value="1"/>
</dbReference>
<dbReference type="InterPro" id="IPR036397">
    <property type="entry name" value="RNaseH_sf"/>
</dbReference>
<dbReference type="PANTHER" id="PTHR19848:SF8">
    <property type="entry name" value="F-BOX AND WD REPEAT DOMAIN CONTAINING 7"/>
    <property type="match status" value="1"/>
</dbReference>
<name>A0A9P1CQR2_9DINO</name>
<keyword evidence="3 9" id="KW-0853">WD repeat</keyword>
<feature type="domain" description="RNase H type-1" evidence="14">
    <location>
        <begin position="3130"/>
        <end position="3283"/>
    </location>
</feature>
<keyword evidence="7 10" id="KW-0697">Rotamase</keyword>
<dbReference type="Pfam" id="PF00078">
    <property type="entry name" value="RVT_1"/>
    <property type="match status" value="1"/>
</dbReference>
<dbReference type="CDD" id="cd00838">
    <property type="entry name" value="MPP_superfamily"/>
    <property type="match status" value="1"/>
</dbReference>
<proteinExistence type="predicted"/>
<dbReference type="PROSITE" id="PS50879">
    <property type="entry name" value="RNASE_H_1"/>
    <property type="match status" value="1"/>
</dbReference>
<feature type="compositionally biased region" description="Basic and acidic residues" evidence="11">
    <location>
        <begin position="1339"/>
        <end position="1348"/>
    </location>
</feature>
<feature type="repeat" description="WD" evidence="9">
    <location>
        <begin position="26"/>
        <end position="65"/>
    </location>
</feature>
<accession>A0A9P1CQR2</accession>
<evidence type="ECO:0000259" key="14">
    <source>
        <dbReference type="PROSITE" id="PS50879"/>
    </source>
</evidence>
<dbReference type="InterPro" id="IPR019775">
    <property type="entry name" value="WD40_repeat_CS"/>
</dbReference>
<evidence type="ECO:0000256" key="8">
    <source>
        <dbReference type="ARBA" id="ARBA00023235"/>
    </source>
</evidence>
<evidence type="ECO:0000256" key="11">
    <source>
        <dbReference type="SAM" id="MobiDB-lite"/>
    </source>
</evidence>
<comment type="catalytic activity">
    <reaction evidence="1 10">
        <text>[protein]-peptidylproline (omega=180) = [protein]-peptidylproline (omega=0)</text>
        <dbReference type="Rhea" id="RHEA:16237"/>
        <dbReference type="Rhea" id="RHEA-COMP:10747"/>
        <dbReference type="Rhea" id="RHEA-COMP:10748"/>
        <dbReference type="ChEBI" id="CHEBI:83833"/>
        <dbReference type="ChEBI" id="CHEBI:83834"/>
        <dbReference type="EC" id="5.2.1.8"/>
    </reaction>
</comment>
<dbReference type="EMBL" id="CAMXCT020002150">
    <property type="protein sequence ID" value="CAL1149429.1"/>
    <property type="molecule type" value="Genomic_DNA"/>
</dbReference>
<feature type="domain" description="Reverse transcriptase" evidence="13">
    <location>
        <begin position="2551"/>
        <end position="2797"/>
    </location>
</feature>
<dbReference type="InterPro" id="IPR046357">
    <property type="entry name" value="PPIase_dom_sf"/>
</dbReference>
<dbReference type="PROSITE" id="PS50878">
    <property type="entry name" value="RT_POL"/>
    <property type="match status" value="1"/>
</dbReference>
<dbReference type="Pfam" id="PF00400">
    <property type="entry name" value="WD40"/>
    <property type="match status" value="3"/>
</dbReference>
<feature type="repeat" description="WD" evidence="9">
    <location>
        <begin position="321"/>
        <end position="352"/>
    </location>
</feature>
<dbReference type="PROSITE" id="PS50294">
    <property type="entry name" value="WD_REPEATS_REGION"/>
    <property type="match status" value="1"/>
</dbReference>
<dbReference type="PROSITE" id="PS50082">
    <property type="entry name" value="WD_REPEATS_2"/>
    <property type="match status" value="5"/>
</dbReference>
<dbReference type="Pfam" id="PF00254">
    <property type="entry name" value="FKBP_C"/>
    <property type="match status" value="1"/>
</dbReference>
<dbReference type="Gene3D" id="3.10.50.40">
    <property type="match status" value="1"/>
</dbReference>
<keyword evidence="6" id="KW-0677">Repeat</keyword>
<dbReference type="InterPro" id="IPR012337">
    <property type="entry name" value="RNaseH-like_sf"/>
</dbReference>
<dbReference type="Gene3D" id="3.30.420.10">
    <property type="entry name" value="Ribonuclease H-like superfamily/Ribonuclease H"/>
    <property type="match status" value="1"/>
</dbReference>
<feature type="domain" description="PPIase FKBP-type" evidence="12">
    <location>
        <begin position="213"/>
        <end position="304"/>
    </location>
</feature>
<dbReference type="GO" id="GO:0008168">
    <property type="term" value="F:methyltransferase activity"/>
    <property type="evidence" value="ECO:0007669"/>
    <property type="project" value="UniProtKB-KW"/>
</dbReference>
<evidence type="ECO:0000256" key="4">
    <source>
        <dbReference type="ARBA" id="ARBA00022603"/>
    </source>
</evidence>
<evidence type="ECO:0000256" key="10">
    <source>
        <dbReference type="PROSITE-ProRule" id="PRU00277"/>
    </source>
</evidence>
<feature type="repeat" description="WD" evidence="9">
    <location>
        <begin position="407"/>
        <end position="439"/>
    </location>
</feature>
<dbReference type="InterPro" id="IPR029052">
    <property type="entry name" value="Metallo-depent_PP-like"/>
</dbReference>
<keyword evidence="17" id="KW-1185">Reference proteome</keyword>
<organism evidence="15">
    <name type="scientific">Cladocopium goreaui</name>
    <dbReference type="NCBI Taxonomy" id="2562237"/>
    <lineage>
        <taxon>Eukaryota</taxon>
        <taxon>Sar</taxon>
        <taxon>Alveolata</taxon>
        <taxon>Dinophyceae</taxon>
        <taxon>Suessiales</taxon>
        <taxon>Symbiodiniaceae</taxon>
        <taxon>Cladocopium</taxon>
    </lineage>
</organism>
<gene>
    <name evidence="15" type="ORF">C1SCF055_LOCUS22560</name>
</gene>
<dbReference type="InterPro" id="IPR001179">
    <property type="entry name" value="PPIase_FKBP_dom"/>
</dbReference>
<dbReference type="EMBL" id="CAMXCT010002150">
    <property type="protein sequence ID" value="CAI3996054.1"/>
    <property type="molecule type" value="Genomic_DNA"/>
</dbReference>
<feature type="region of interest" description="Disordered" evidence="11">
    <location>
        <begin position="3896"/>
        <end position="3995"/>
    </location>
</feature>
<feature type="repeat" description="WD" evidence="9">
    <location>
        <begin position="66"/>
        <end position="107"/>
    </location>
</feature>
<dbReference type="SUPFAM" id="SSF53098">
    <property type="entry name" value="Ribonuclease H-like"/>
    <property type="match status" value="1"/>
</dbReference>
<feature type="region of interest" description="Disordered" evidence="11">
    <location>
        <begin position="153"/>
        <end position="179"/>
    </location>
</feature>
<keyword evidence="4" id="KW-0489">Methyltransferase</keyword>
<evidence type="ECO:0000313" key="16">
    <source>
        <dbReference type="EMBL" id="CAL4783366.1"/>
    </source>
</evidence>
<dbReference type="GO" id="GO:0032259">
    <property type="term" value="P:methylation"/>
    <property type="evidence" value="ECO:0007669"/>
    <property type="project" value="UniProtKB-KW"/>
</dbReference>
<dbReference type="EC" id="5.2.1.8" evidence="2 10"/>
<evidence type="ECO:0000256" key="9">
    <source>
        <dbReference type="PROSITE-ProRule" id="PRU00221"/>
    </source>
</evidence>
<dbReference type="InterPro" id="IPR029063">
    <property type="entry name" value="SAM-dependent_MTases_sf"/>
</dbReference>
<dbReference type="FunFam" id="3.10.50.40:FF:000006">
    <property type="entry name" value="Peptidyl-prolyl cis-trans isomerase"/>
    <property type="match status" value="1"/>
</dbReference>
<evidence type="ECO:0000256" key="3">
    <source>
        <dbReference type="ARBA" id="ARBA00022574"/>
    </source>
</evidence>